<dbReference type="KEGG" id="acp:A2cp1_2824"/>
<dbReference type="Proteomes" id="UP000007089">
    <property type="component" value="Chromosome"/>
</dbReference>
<organism evidence="2 3">
    <name type="scientific">Anaeromyxobacter dehalogenans (strain ATCC BAA-258 / DSM 21875 / 2CP-1)</name>
    <dbReference type="NCBI Taxonomy" id="455488"/>
    <lineage>
        <taxon>Bacteria</taxon>
        <taxon>Pseudomonadati</taxon>
        <taxon>Myxococcota</taxon>
        <taxon>Myxococcia</taxon>
        <taxon>Myxococcales</taxon>
        <taxon>Cystobacterineae</taxon>
        <taxon>Anaeromyxobacteraceae</taxon>
        <taxon>Anaeromyxobacter</taxon>
    </lineage>
</organism>
<dbReference type="Pfam" id="PF13480">
    <property type="entry name" value="Acetyltransf_6"/>
    <property type="match status" value="1"/>
</dbReference>
<evidence type="ECO:0000313" key="3">
    <source>
        <dbReference type="Proteomes" id="UP000007089"/>
    </source>
</evidence>
<dbReference type="EMBL" id="CP001359">
    <property type="protein sequence ID" value="ACL66161.1"/>
    <property type="molecule type" value="Genomic_DNA"/>
</dbReference>
<dbReference type="SUPFAM" id="SSF55729">
    <property type="entry name" value="Acyl-CoA N-acyltransferases (Nat)"/>
    <property type="match status" value="1"/>
</dbReference>
<reference evidence="2" key="1">
    <citation type="submission" date="2009-01" db="EMBL/GenBank/DDBJ databases">
        <title>Complete sequence of Anaeromyxobacter dehalogenans 2CP-1.</title>
        <authorList>
            <consortium name="US DOE Joint Genome Institute"/>
            <person name="Lucas S."/>
            <person name="Copeland A."/>
            <person name="Lapidus A."/>
            <person name="Glavina del Rio T."/>
            <person name="Dalin E."/>
            <person name="Tice H."/>
            <person name="Bruce D."/>
            <person name="Goodwin L."/>
            <person name="Pitluck S."/>
            <person name="Saunders E."/>
            <person name="Brettin T."/>
            <person name="Detter J.C."/>
            <person name="Han C."/>
            <person name="Larimer F."/>
            <person name="Land M."/>
            <person name="Hauser L."/>
            <person name="Kyrpides N."/>
            <person name="Ovchinnikova G."/>
            <person name="Beliaev A.S."/>
            <person name="Richardson P."/>
        </authorList>
    </citation>
    <scope>NUCLEOTIDE SEQUENCE</scope>
    <source>
        <strain evidence="2">2CP-1</strain>
    </source>
</reference>
<dbReference type="InterPro" id="IPR016181">
    <property type="entry name" value="Acyl_CoA_acyltransferase"/>
</dbReference>
<keyword evidence="3" id="KW-1185">Reference proteome</keyword>
<evidence type="ECO:0000259" key="1">
    <source>
        <dbReference type="Pfam" id="PF13480"/>
    </source>
</evidence>
<dbReference type="RefSeq" id="WP_012633917.1">
    <property type="nucleotide sequence ID" value="NC_011891.1"/>
</dbReference>
<dbReference type="HOGENOM" id="CLU_046277_1_0_7"/>
<proteinExistence type="predicted"/>
<name>B8JE96_ANAD2</name>
<protein>
    <submittedName>
        <fullName evidence="2">Cellulose biosynthesis (CelD)-like protein</fullName>
    </submittedName>
</protein>
<gene>
    <name evidence="2" type="ordered locus">A2cp1_2824</name>
</gene>
<dbReference type="Gene3D" id="3.40.630.30">
    <property type="match status" value="1"/>
</dbReference>
<dbReference type="AlphaFoldDB" id="B8JE96"/>
<dbReference type="InterPro" id="IPR038740">
    <property type="entry name" value="BioF2-like_GNAT_dom"/>
</dbReference>
<sequence>MTAPARSSLLEVRCSTAPARLDALRPEWSALLDQAGVPSPFLSWEWLATWRRHFGARRPLRILEARDASGALAGLLVLCGRPGLGARRWQLLGNGITGADGLDVLARPAEASAVRAAIAAAALELEGWDALELEDLPCGSPTVAALRAAAAARGVRARVERRFACPGFAVAGSWEAHLRGIRRRETFGRRARWLARQPGFRIEVATRPEEAAAAMADFLRLHRLRWAGEGGSYGIPPGAPEAFHLEVAPLLAARGWLRLYRLLVDGEAIAAVYGLEAGRRFLYYQSGYDPRWSARSPGMVLVGRTVEDAYARGLVDYDFLRGEEPYKLDWAADRRETCAVRLRAPSLRAGTAAAAEEAYRAARRLARRVAPERLWGALQRARRAREVNAGAAP</sequence>
<feature type="domain" description="BioF2-like acetyltransferase" evidence="1">
    <location>
        <begin position="182"/>
        <end position="327"/>
    </location>
</feature>
<evidence type="ECO:0000313" key="2">
    <source>
        <dbReference type="EMBL" id="ACL66161.1"/>
    </source>
</evidence>
<accession>B8JE96</accession>